<evidence type="ECO:0000256" key="1">
    <source>
        <dbReference type="SAM" id="MobiDB-lite"/>
    </source>
</evidence>
<protein>
    <recommendedName>
        <fullName evidence="2">2EXR domain-containing protein</fullName>
    </recommendedName>
</protein>
<organism evidence="3 4">
    <name type="scientific">Hyaloscypha variabilis (strain UAMH 11265 / GT02V1 / F)</name>
    <name type="common">Meliniomyces variabilis</name>
    <dbReference type="NCBI Taxonomy" id="1149755"/>
    <lineage>
        <taxon>Eukaryota</taxon>
        <taxon>Fungi</taxon>
        <taxon>Dikarya</taxon>
        <taxon>Ascomycota</taxon>
        <taxon>Pezizomycotina</taxon>
        <taxon>Leotiomycetes</taxon>
        <taxon>Helotiales</taxon>
        <taxon>Hyaloscyphaceae</taxon>
        <taxon>Hyaloscypha</taxon>
        <taxon>Hyaloscypha variabilis</taxon>
    </lineage>
</organism>
<dbReference type="PANTHER" id="PTHR35910">
    <property type="entry name" value="2EXR DOMAIN-CONTAINING PROTEIN"/>
    <property type="match status" value="1"/>
</dbReference>
<evidence type="ECO:0000313" key="3">
    <source>
        <dbReference type="EMBL" id="PMD43162.1"/>
    </source>
</evidence>
<feature type="region of interest" description="Disordered" evidence="1">
    <location>
        <begin position="1"/>
        <end position="29"/>
    </location>
</feature>
<keyword evidence="4" id="KW-1185">Reference proteome</keyword>
<dbReference type="AlphaFoldDB" id="A0A2J6RXD1"/>
<sequence length="304" mass="34729">MAADSTYSQSLNLDSSNKSGSSPNFEEKGCEEDKGLYFTPFPKLPPELRNKIWKTGCFEPRNIDLWIHRVMEDPNMGDLDFGPDIKDVLEDIEYCTYRSHTRPPALLHTCSESRTVALKHYSVPFDVEIKLPLGCATLKIAIPAWIYVNWECDIIYPLHFCHAYMVKDLARRAAQLKYLALPVYETHHYKQVAQLFRPQQIILYTDKIHAAEGEFDRYKQFGISIATKNTISWPKEIRTGGAAKEMLPVHDAGALNSIENMQKYLSAAGKFPSIDFAMVEIEFVDIWGQGPEEEEEDEDEEVAV</sequence>
<dbReference type="OrthoDB" id="3542620at2759"/>
<gene>
    <name evidence="3" type="ORF">L207DRAFT_580030</name>
</gene>
<dbReference type="PANTHER" id="PTHR35910:SF6">
    <property type="entry name" value="2EXR DOMAIN-CONTAINING PROTEIN"/>
    <property type="match status" value="1"/>
</dbReference>
<feature type="compositionally biased region" description="Polar residues" evidence="1">
    <location>
        <begin position="1"/>
        <end position="24"/>
    </location>
</feature>
<name>A0A2J6RXD1_HYAVF</name>
<dbReference type="Proteomes" id="UP000235786">
    <property type="component" value="Unassembled WGS sequence"/>
</dbReference>
<proteinExistence type="predicted"/>
<accession>A0A2J6RXD1</accession>
<dbReference type="InterPro" id="IPR045518">
    <property type="entry name" value="2EXR"/>
</dbReference>
<dbReference type="Pfam" id="PF20150">
    <property type="entry name" value="2EXR"/>
    <property type="match status" value="1"/>
</dbReference>
<feature type="domain" description="2EXR" evidence="2">
    <location>
        <begin position="38"/>
        <end position="155"/>
    </location>
</feature>
<dbReference type="EMBL" id="KZ613942">
    <property type="protein sequence ID" value="PMD43162.1"/>
    <property type="molecule type" value="Genomic_DNA"/>
</dbReference>
<reference evidence="3 4" key="1">
    <citation type="submission" date="2016-04" db="EMBL/GenBank/DDBJ databases">
        <title>A degradative enzymes factory behind the ericoid mycorrhizal symbiosis.</title>
        <authorList>
            <consortium name="DOE Joint Genome Institute"/>
            <person name="Martino E."/>
            <person name="Morin E."/>
            <person name="Grelet G."/>
            <person name="Kuo A."/>
            <person name="Kohler A."/>
            <person name="Daghino S."/>
            <person name="Barry K."/>
            <person name="Choi C."/>
            <person name="Cichocki N."/>
            <person name="Clum A."/>
            <person name="Copeland A."/>
            <person name="Hainaut M."/>
            <person name="Haridas S."/>
            <person name="Labutti K."/>
            <person name="Lindquist E."/>
            <person name="Lipzen A."/>
            <person name="Khouja H.-R."/>
            <person name="Murat C."/>
            <person name="Ohm R."/>
            <person name="Olson A."/>
            <person name="Spatafora J."/>
            <person name="Veneault-Fourrey C."/>
            <person name="Henrissat B."/>
            <person name="Grigoriev I."/>
            <person name="Martin F."/>
            <person name="Perotto S."/>
        </authorList>
    </citation>
    <scope>NUCLEOTIDE SEQUENCE [LARGE SCALE GENOMIC DNA]</scope>
    <source>
        <strain evidence="3 4">F</strain>
    </source>
</reference>
<evidence type="ECO:0000313" key="4">
    <source>
        <dbReference type="Proteomes" id="UP000235786"/>
    </source>
</evidence>
<evidence type="ECO:0000259" key="2">
    <source>
        <dbReference type="Pfam" id="PF20150"/>
    </source>
</evidence>